<organism evidence="1 2">
    <name type="scientific">Pyropia yezoensis</name>
    <name type="common">Susabi-nori</name>
    <name type="synonym">Porphyra yezoensis</name>
    <dbReference type="NCBI Taxonomy" id="2788"/>
    <lineage>
        <taxon>Eukaryota</taxon>
        <taxon>Rhodophyta</taxon>
        <taxon>Bangiophyceae</taxon>
        <taxon>Bangiales</taxon>
        <taxon>Bangiaceae</taxon>
        <taxon>Pyropia</taxon>
    </lineage>
</organism>
<keyword evidence="2" id="KW-1185">Reference proteome</keyword>
<name>A0ACC3C7V6_PYRYE</name>
<evidence type="ECO:0000313" key="1">
    <source>
        <dbReference type="EMBL" id="KAK1866051.1"/>
    </source>
</evidence>
<protein>
    <submittedName>
        <fullName evidence="1">Uncharacterized protein</fullName>
    </submittedName>
</protein>
<gene>
    <name evidence="1" type="ORF">I4F81_008571</name>
</gene>
<dbReference type="EMBL" id="CM020619">
    <property type="protein sequence ID" value="KAK1866051.1"/>
    <property type="molecule type" value="Genomic_DNA"/>
</dbReference>
<sequence>MADDARATLFRVFRRSAVCLGEPPDRRFFFFDVPVNPLNTSGVASGGGPPPVLLRSGAAVKFPFTLSFFGDCSAFGRISPPTLDLPAGTTSNGCAPNRNRFNTRMVSMGVELLGGDDALLPPGRTAVAAFVDQVGRQTFRRSFVDIVSYLLQLGRFPSAPLDTYLRTVQTVRVHALVSSSSSLCLPERRLGSTGPDREAVTRGRVIIAPPVSTAQ</sequence>
<comment type="caution">
    <text evidence="1">The sequence shown here is derived from an EMBL/GenBank/DDBJ whole genome shotgun (WGS) entry which is preliminary data.</text>
</comment>
<reference evidence="1" key="1">
    <citation type="submission" date="2019-11" db="EMBL/GenBank/DDBJ databases">
        <title>Nori genome reveals adaptations in red seaweeds to the harsh intertidal environment.</title>
        <authorList>
            <person name="Wang D."/>
            <person name="Mao Y."/>
        </authorList>
    </citation>
    <scope>NUCLEOTIDE SEQUENCE</scope>
    <source>
        <tissue evidence="1">Gametophyte</tissue>
    </source>
</reference>
<proteinExistence type="predicted"/>
<evidence type="ECO:0000313" key="2">
    <source>
        <dbReference type="Proteomes" id="UP000798662"/>
    </source>
</evidence>
<accession>A0ACC3C7V6</accession>
<dbReference type="Proteomes" id="UP000798662">
    <property type="component" value="Chromosome 2"/>
</dbReference>